<keyword evidence="6" id="KW-0808">Transferase</keyword>
<reference evidence="6" key="2">
    <citation type="submission" date="2022-01" db="EMBL/GenBank/DDBJ databases">
        <authorList>
            <person name="Yamashiro T."/>
            <person name="Shiraishi A."/>
            <person name="Satake H."/>
            <person name="Nakayama K."/>
        </authorList>
    </citation>
    <scope>NUCLEOTIDE SEQUENCE</scope>
</reference>
<dbReference type="CDD" id="cd00590">
    <property type="entry name" value="RRM_SF"/>
    <property type="match status" value="1"/>
</dbReference>
<evidence type="ECO:0000256" key="2">
    <source>
        <dbReference type="ARBA" id="ARBA00022728"/>
    </source>
</evidence>
<dbReference type="PANTHER" id="PTHR23147">
    <property type="entry name" value="SERINE/ARGININE RICH SPLICING FACTOR"/>
    <property type="match status" value="1"/>
</dbReference>
<reference evidence="6" key="1">
    <citation type="journal article" date="2022" name="Int. J. Mol. Sci.">
        <title>Draft Genome of Tanacetum Coccineum: Genomic Comparison of Closely Related Tanacetum-Family Plants.</title>
        <authorList>
            <person name="Yamashiro T."/>
            <person name="Shiraishi A."/>
            <person name="Nakayama K."/>
            <person name="Satake H."/>
        </authorList>
    </citation>
    <scope>NUCLEOTIDE SEQUENCE</scope>
</reference>
<dbReference type="GO" id="GO:0003964">
    <property type="term" value="F:RNA-directed DNA polymerase activity"/>
    <property type="evidence" value="ECO:0007669"/>
    <property type="project" value="UniProtKB-KW"/>
</dbReference>
<organism evidence="6 7">
    <name type="scientific">Tanacetum coccineum</name>
    <dbReference type="NCBI Taxonomy" id="301880"/>
    <lineage>
        <taxon>Eukaryota</taxon>
        <taxon>Viridiplantae</taxon>
        <taxon>Streptophyta</taxon>
        <taxon>Embryophyta</taxon>
        <taxon>Tracheophyta</taxon>
        <taxon>Spermatophyta</taxon>
        <taxon>Magnoliopsida</taxon>
        <taxon>eudicotyledons</taxon>
        <taxon>Gunneridae</taxon>
        <taxon>Pentapetalae</taxon>
        <taxon>asterids</taxon>
        <taxon>campanulids</taxon>
        <taxon>Asterales</taxon>
        <taxon>Asteraceae</taxon>
        <taxon>Asteroideae</taxon>
        <taxon>Anthemideae</taxon>
        <taxon>Anthemidinae</taxon>
        <taxon>Tanacetum</taxon>
    </lineage>
</organism>
<evidence type="ECO:0000313" key="6">
    <source>
        <dbReference type="EMBL" id="GJT16405.1"/>
    </source>
</evidence>
<feature type="non-terminal residue" evidence="6">
    <location>
        <position position="139"/>
    </location>
</feature>
<accession>A0ABQ5BNI9</accession>
<keyword evidence="1" id="KW-0507">mRNA processing</keyword>
<proteinExistence type="predicted"/>
<feature type="domain" description="RRM" evidence="5">
    <location>
        <begin position="17"/>
        <end position="105"/>
    </location>
</feature>
<evidence type="ECO:0000256" key="4">
    <source>
        <dbReference type="PROSITE-ProRule" id="PRU00176"/>
    </source>
</evidence>
<keyword evidence="2" id="KW-0747">Spliceosome</keyword>
<dbReference type="EMBL" id="BQNB010013471">
    <property type="protein sequence ID" value="GJT16405.1"/>
    <property type="molecule type" value="Genomic_DNA"/>
</dbReference>
<dbReference type="InterPro" id="IPR050907">
    <property type="entry name" value="SRSF"/>
</dbReference>
<keyword evidence="6" id="KW-0548">Nucleotidyltransferase</keyword>
<dbReference type="Pfam" id="PF00076">
    <property type="entry name" value="RRM_1"/>
    <property type="match status" value="1"/>
</dbReference>
<dbReference type="PROSITE" id="PS50102">
    <property type="entry name" value="RRM"/>
    <property type="match status" value="1"/>
</dbReference>
<name>A0ABQ5BNI9_9ASTR</name>
<dbReference type="SUPFAM" id="SSF54928">
    <property type="entry name" value="RNA-binding domain, RBD"/>
    <property type="match status" value="1"/>
</dbReference>
<evidence type="ECO:0000256" key="3">
    <source>
        <dbReference type="ARBA" id="ARBA00023187"/>
    </source>
</evidence>
<protein>
    <submittedName>
        <fullName evidence="6">RNA-directed DNA polymerase, eukaryota, nucleotide-binding alpha-beta plait domain protein</fullName>
    </submittedName>
</protein>
<dbReference type="InterPro" id="IPR000504">
    <property type="entry name" value="RRM_dom"/>
</dbReference>
<dbReference type="Proteomes" id="UP001151760">
    <property type="component" value="Unassembled WGS sequence"/>
</dbReference>
<keyword evidence="3" id="KW-0508">mRNA splicing</keyword>
<keyword evidence="4" id="KW-0694">RNA-binding</keyword>
<dbReference type="Gene3D" id="3.30.70.330">
    <property type="match status" value="1"/>
</dbReference>
<keyword evidence="6" id="KW-0695">RNA-directed DNA polymerase</keyword>
<evidence type="ECO:0000259" key="5">
    <source>
        <dbReference type="PROSITE" id="PS50102"/>
    </source>
</evidence>
<gene>
    <name evidence="6" type="ORF">Tco_0875111</name>
</gene>
<dbReference type="SMART" id="SM00360">
    <property type="entry name" value="RRM"/>
    <property type="match status" value="1"/>
</dbReference>
<evidence type="ECO:0000256" key="1">
    <source>
        <dbReference type="ARBA" id="ARBA00022664"/>
    </source>
</evidence>
<evidence type="ECO:0000313" key="7">
    <source>
        <dbReference type="Proteomes" id="UP001151760"/>
    </source>
</evidence>
<dbReference type="InterPro" id="IPR012677">
    <property type="entry name" value="Nucleotide-bd_a/b_plait_sf"/>
</dbReference>
<sequence>MMPSQFSKEDHIIRISKSVFVSNFLDSFRSRDLWNLCEPYSKVVDVFIPNRKSKDGKRFAFVRFIKVDDLERLIGNLCTLWVGRFHLHANVARYERPINSAPSVRIPLPHNSKLSGSYAAAVNGSKSSYGPPASPLSPP</sequence>
<keyword evidence="7" id="KW-1185">Reference proteome</keyword>
<dbReference type="InterPro" id="IPR035979">
    <property type="entry name" value="RBD_domain_sf"/>
</dbReference>
<comment type="caution">
    <text evidence="6">The sequence shown here is derived from an EMBL/GenBank/DDBJ whole genome shotgun (WGS) entry which is preliminary data.</text>
</comment>